<dbReference type="GO" id="GO:0005615">
    <property type="term" value="C:extracellular space"/>
    <property type="evidence" value="ECO:0007669"/>
    <property type="project" value="TreeGrafter"/>
</dbReference>
<accession>A0A835LD34</accession>
<dbReference type="Pfam" id="PF06585">
    <property type="entry name" value="JHBP"/>
    <property type="match status" value="1"/>
</dbReference>
<dbReference type="Gene3D" id="3.15.10.30">
    <property type="entry name" value="Haemolymph juvenile hormone binding protein"/>
    <property type="match status" value="1"/>
</dbReference>
<evidence type="ECO:0000256" key="1">
    <source>
        <dbReference type="SAM" id="SignalP"/>
    </source>
</evidence>
<dbReference type="Proteomes" id="UP000648187">
    <property type="component" value="Unassembled WGS sequence"/>
</dbReference>
<evidence type="ECO:0000313" key="3">
    <source>
        <dbReference type="Proteomes" id="UP000648187"/>
    </source>
</evidence>
<dbReference type="EMBL" id="JACKWZ010000036">
    <property type="protein sequence ID" value="KAF9420010.1"/>
    <property type="molecule type" value="Genomic_DNA"/>
</dbReference>
<sequence>MFQSKVIILSSAIFVLCSAAAIFDKINKKCDFNDSECLQALYSGILAEATNNGIPELGVPKIDPFELKNQQISILGMINIIIAEGTAKGFKNCVGNGFQNDVESLSIKVSLICENFSVSGKYKIEVTPVLKAIIGTIDIHGEGQGSVAIEKIKLDLDIAYGVSKNENGDIRFVMKPDDTTYTFEFLDNVKFAADSIFIGSQDISTVTTNILNENWEFIAKTFGKSVLDLALVVFNDNAQKVLNALPVKDVISTDLTPYVKS</sequence>
<gene>
    <name evidence="2" type="ORF">HW555_003604</name>
</gene>
<feature type="signal peptide" evidence="1">
    <location>
        <begin position="1"/>
        <end position="19"/>
    </location>
</feature>
<dbReference type="PANTHER" id="PTHR11008">
    <property type="entry name" value="PROTEIN TAKEOUT-LIKE PROTEIN"/>
    <property type="match status" value="1"/>
</dbReference>
<dbReference type="SMART" id="SM00700">
    <property type="entry name" value="JHBP"/>
    <property type="match status" value="1"/>
</dbReference>
<dbReference type="PANTHER" id="PTHR11008:SF41">
    <property type="entry name" value="RE70318P"/>
    <property type="match status" value="1"/>
</dbReference>
<dbReference type="AlphaFoldDB" id="A0A835LD34"/>
<protein>
    <submittedName>
        <fullName evidence="2">Uncharacterized protein</fullName>
    </submittedName>
</protein>
<dbReference type="InterPro" id="IPR010562">
    <property type="entry name" value="Haemolymph_juvenile_hormone-bd"/>
</dbReference>
<feature type="chain" id="PRO_5032740618" evidence="1">
    <location>
        <begin position="20"/>
        <end position="261"/>
    </location>
</feature>
<proteinExistence type="predicted"/>
<keyword evidence="3" id="KW-1185">Reference proteome</keyword>
<keyword evidence="1" id="KW-0732">Signal</keyword>
<dbReference type="InterPro" id="IPR038606">
    <property type="entry name" value="To_sf"/>
</dbReference>
<comment type="caution">
    <text evidence="2">The sequence shown here is derived from an EMBL/GenBank/DDBJ whole genome shotgun (WGS) entry which is preliminary data.</text>
</comment>
<name>A0A835LD34_SPOEX</name>
<evidence type="ECO:0000313" key="2">
    <source>
        <dbReference type="EMBL" id="KAF9420010.1"/>
    </source>
</evidence>
<organism evidence="2 3">
    <name type="scientific">Spodoptera exigua</name>
    <name type="common">Beet armyworm</name>
    <name type="synonym">Noctua fulgens</name>
    <dbReference type="NCBI Taxonomy" id="7107"/>
    <lineage>
        <taxon>Eukaryota</taxon>
        <taxon>Metazoa</taxon>
        <taxon>Ecdysozoa</taxon>
        <taxon>Arthropoda</taxon>
        <taxon>Hexapoda</taxon>
        <taxon>Insecta</taxon>
        <taxon>Pterygota</taxon>
        <taxon>Neoptera</taxon>
        <taxon>Endopterygota</taxon>
        <taxon>Lepidoptera</taxon>
        <taxon>Glossata</taxon>
        <taxon>Ditrysia</taxon>
        <taxon>Noctuoidea</taxon>
        <taxon>Noctuidae</taxon>
        <taxon>Amphipyrinae</taxon>
        <taxon>Spodoptera</taxon>
    </lineage>
</organism>
<reference evidence="2" key="1">
    <citation type="submission" date="2020-08" db="EMBL/GenBank/DDBJ databases">
        <title>Spodoptera exigua strain:BAW_Kor-Di-RS1 Genome sequencing and assembly.</title>
        <authorList>
            <person name="Kim J."/>
            <person name="Nam H.Y."/>
            <person name="Kwon M."/>
            <person name="Choi J.H."/>
            <person name="Cho S.R."/>
            <person name="Kim G.-H."/>
        </authorList>
    </citation>
    <scope>NUCLEOTIDE SEQUENCE</scope>
    <source>
        <strain evidence="2">BAW_Kor-Di-RS1</strain>
        <tissue evidence="2">Whole-body</tissue>
    </source>
</reference>